<evidence type="ECO:0000256" key="1">
    <source>
        <dbReference type="SAM" id="Phobius"/>
    </source>
</evidence>
<dbReference type="AlphaFoldDB" id="A0A9I9EJ83"/>
<dbReference type="EnsemblPlants" id="MELO3C034171.2.1">
    <property type="protein sequence ID" value="MELO3C034171.2.1"/>
    <property type="gene ID" value="MELO3C034171.2"/>
</dbReference>
<dbReference type="Gramene" id="MELO3C034171.2.1">
    <property type="protein sequence ID" value="MELO3C034171.2.1"/>
    <property type="gene ID" value="MELO3C034171.2"/>
</dbReference>
<organism evidence="2">
    <name type="scientific">Cucumis melo</name>
    <name type="common">Muskmelon</name>
    <dbReference type="NCBI Taxonomy" id="3656"/>
    <lineage>
        <taxon>Eukaryota</taxon>
        <taxon>Viridiplantae</taxon>
        <taxon>Streptophyta</taxon>
        <taxon>Embryophyta</taxon>
        <taxon>Tracheophyta</taxon>
        <taxon>Spermatophyta</taxon>
        <taxon>Magnoliopsida</taxon>
        <taxon>eudicotyledons</taxon>
        <taxon>Gunneridae</taxon>
        <taxon>Pentapetalae</taxon>
        <taxon>rosids</taxon>
        <taxon>fabids</taxon>
        <taxon>Cucurbitales</taxon>
        <taxon>Cucurbitaceae</taxon>
        <taxon>Benincaseae</taxon>
        <taxon>Cucumis</taxon>
    </lineage>
</organism>
<keyword evidence="1" id="KW-0812">Transmembrane</keyword>
<accession>A0A9I9EJ83</accession>
<keyword evidence="1" id="KW-0472">Membrane</keyword>
<feature type="transmembrane region" description="Helical" evidence="1">
    <location>
        <begin position="12"/>
        <end position="29"/>
    </location>
</feature>
<evidence type="ECO:0000313" key="2">
    <source>
        <dbReference type="EnsemblPlants" id="MELO3C034171.2.1"/>
    </source>
</evidence>
<keyword evidence="1" id="KW-1133">Transmembrane helix</keyword>
<name>A0A9I9EJ83_CUCME</name>
<protein>
    <submittedName>
        <fullName evidence="2">Uncharacterized protein</fullName>
    </submittedName>
</protein>
<proteinExistence type="predicted"/>
<sequence>MSMLQPSPSTLFAAFVPSSVVIDDMFAFIQQPLRFLSQILLLWVSFMDLVVVVSSLNIVVAIWLDSVDANPGNGMLTLTYSIG</sequence>
<reference evidence="2" key="1">
    <citation type="submission" date="2023-03" db="UniProtKB">
        <authorList>
            <consortium name="EnsemblPlants"/>
        </authorList>
    </citation>
    <scope>IDENTIFICATION</scope>
</reference>
<feature type="transmembrane region" description="Helical" evidence="1">
    <location>
        <begin position="41"/>
        <end position="64"/>
    </location>
</feature>